<evidence type="ECO:0000313" key="3">
    <source>
        <dbReference type="Proteomes" id="UP001201163"/>
    </source>
</evidence>
<dbReference type="AlphaFoldDB" id="A0AAD4LB94"/>
<dbReference type="Proteomes" id="UP001201163">
    <property type="component" value="Unassembled WGS sequence"/>
</dbReference>
<feature type="compositionally biased region" description="Polar residues" evidence="1">
    <location>
        <begin position="368"/>
        <end position="378"/>
    </location>
</feature>
<feature type="compositionally biased region" description="Low complexity" evidence="1">
    <location>
        <begin position="289"/>
        <end position="304"/>
    </location>
</feature>
<accession>A0AAD4LB94</accession>
<comment type="caution">
    <text evidence="2">The sequence shown here is derived from an EMBL/GenBank/DDBJ whole genome shotgun (WGS) entry which is preliminary data.</text>
</comment>
<sequence length="694" mass="73585">MSTSPPPGLFKPAQQGHTVATLVLIENSAAMVERWPDLRDRHLPTLLGTMRMANPVVPIQVLWLTSCPVSPSEEGIAHPNGSRQYNQLPEVRFNQQPNNRITAATLFHVTDLLMKAFPDTPTTRHLFVVAASGPSGNTDVPSLPGADPQTVWQTLGTKLTKANIHLHMILNPKVEESANFDRLFYDILNMQGFQDSVTWFPANTEKFCFRLSVRPQDHQEGAGGSLLSTSSHHTPVEYAGTAPAVSPTLLTPTSGVSGLSLASPITGPFPDPSALPPPPPLHHPPRAPLPRNNSFPPANANARPALRHTATSSTNNSPPQSVATIPSGSDMEAKPSLVKHLQKIHGLTKKRNYGLQSSRAPFFRDETTSASPYPQVHSTEAVGTRPRRNTGVHASKSRTGDDPRRPRRGSIHFTLPDSARVSSPDSDSSASVSAPSPTATVAGVLASPTVPVTVGMQMSMPLSSPQVNLAESYASVPPPPGPPPSWQGGTLVQTGPPNPAPAFTDLLPPQQQLPPQAHALSPAQVQAQVQHAQARAAAPLASSSFANIPHGNADAPVAYVAAAPMAGLQYVSQLSAQHTSPPAPATDDGDKPFIFYPEYEAAVVPPPPPFFASPAQATHVAQYWQTGSVDYSHFLNPAVSPGLQCANPSPVYDIPMCDSPAHSPPAHLHASSYGTPGAVYSSEQSSSLQSWAGY</sequence>
<protein>
    <submittedName>
        <fullName evidence="2">Uncharacterized protein</fullName>
    </submittedName>
</protein>
<feature type="compositionally biased region" description="Pro residues" evidence="1">
    <location>
        <begin position="267"/>
        <end position="288"/>
    </location>
</feature>
<feature type="compositionally biased region" description="Low complexity" evidence="1">
    <location>
        <begin position="417"/>
        <end position="438"/>
    </location>
</feature>
<gene>
    <name evidence="2" type="ORF">EDB92DRAFT_1370091</name>
</gene>
<name>A0AAD4LB94_9AGAM</name>
<organism evidence="2 3">
    <name type="scientific">Lactarius akahatsu</name>
    <dbReference type="NCBI Taxonomy" id="416441"/>
    <lineage>
        <taxon>Eukaryota</taxon>
        <taxon>Fungi</taxon>
        <taxon>Dikarya</taxon>
        <taxon>Basidiomycota</taxon>
        <taxon>Agaricomycotina</taxon>
        <taxon>Agaricomycetes</taxon>
        <taxon>Russulales</taxon>
        <taxon>Russulaceae</taxon>
        <taxon>Lactarius</taxon>
    </lineage>
</organism>
<reference evidence="2" key="1">
    <citation type="submission" date="2022-01" db="EMBL/GenBank/DDBJ databases">
        <title>Comparative genomics reveals a dynamic genome evolution in the ectomycorrhizal milk-cap (Lactarius) mushrooms.</title>
        <authorList>
            <consortium name="DOE Joint Genome Institute"/>
            <person name="Lebreton A."/>
            <person name="Tang N."/>
            <person name="Kuo A."/>
            <person name="LaButti K."/>
            <person name="Drula E."/>
            <person name="Barry K."/>
            <person name="Clum A."/>
            <person name="Lipzen A."/>
            <person name="Mousain D."/>
            <person name="Ng V."/>
            <person name="Wang R."/>
            <person name="Wang X."/>
            <person name="Dai Y."/>
            <person name="Henrissat B."/>
            <person name="Grigoriev I.V."/>
            <person name="Guerin-Laguette A."/>
            <person name="Yu F."/>
            <person name="Martin F.M."/>
        </authorList>
    </citation>
    <scope>NUCLEOTIDE SEQUENCE</scope>
    <source>
        <strain evidence="2">QP</strain>
    </source>
</reference>
<feature type="region of interest" description="Disordered" evidence="1">
    <location>
        <begin position="365"/>
        <end position="438"/>
    </location>
</feature>
<keyword evidence="3" id="KW-1185">Reference proteome</keyword>
<proteinExistence type="predicted"/>
<feature type="region of interest" description="Disordered" evidence="1">
    <location>
        <begin position="261"/>
        <end position="335"/>
    </location>
</feature>
<evidence type="ECO:0000256" key="1">
    <source>
        <dbReference type="SAM" id="MobiDB-lite"/>
    </source>
</evidence>
<feature type="compositionally biased region" description="Polar residues" evidence="1">
    <location>
        <begin position="309"/>
        <end position="327"/>
    </location>
</feature>
<evidence type="ECO:0000313" key="2">
    <source>
        <dbReference type="EMBL" id="KAH8985393.1"/>
    </source>
</evidence>
<dbReference type="EMBL" id="JAKELL010000064">
    <property type="protein sequence ID" value="KAH8985393.1"/>
    <property type="molecule type" value="Genomic_DNA"/>
</dbReference>